<dbReference type="PANTHER" id="PTHR31902:SF7">
    <property type="entry name" value="ALTERED INHERITANCE OF MITOCHONDRIA PROTEIN 32"/>
    <property type="match status" value="1"/>
</dbReference>
<dbReference type="SUPFAM" id="SSF52833">
    <property type="entry name" value="Thioredoxin-like"/>
    <property type="match status" value="1"/>
</dbReference>
<dbReference type="InterPro" id="IPR036249">
    <property type="entry name" value="Thioredoxin-like_sf"/>
</dbReference>
<dbReference type="CDD" id="cd03062">
    <property type="entry name" value="TRX_Fd_Sucrase"/>
    <property type="match status" value="1"/>
</dbReference>
<comment type="caution">
    <text evidence="3">The sequence shown here is derived from an EMBL/GenBank/DDBJ whole genome shotgun (WGS) entry which is preliminary data.</text>
</comment>
<organism evidence="3 4">
    <name type="scientific">Oculimacula yallundae</name>
    <dbReference type="NCBI Taxonomy" id="86028"/>
    <lineage>
        <taxon>Eukaryota</taxon>
        <taxon>Fungi</taxon>
        <taxon>Dikarya</taxon>
        <taxon>Ascomycota</taxon>
        <taxon>Pezizomycotina</taxon>
        <taxon>Leotiomycetes</taxon>
        <taxon>Helotiales</taxon>
        <taxon>Ploettnerulaceae</taxon>
        <taxon>Oculimacula</taxon>
    </lineage>
</organism>
<protein>
    <recommendedName>
        <fullName evidence="2">Altered inheritance of mitochondria protein 32</fullName>
    </recommendedName>
</protein>
<dbReference type="InterPro" id="IPR009737">
    <property type="entry name" value="Aim32/Apd1-like"/>
</dbReference>
<proteinExistence type="inferred from homology"/>
<dbReference type="EMBL" id="JAZHXI010000002">
    <property type="protein sequence ID" value="KAL2074246.1"/>
    <property type="molecule type" value="Genomic_DNA"/>
</dbReference>
<accession>A0ABR4CWD3</accession>
<dbReference type="PANTHER" id="PTHR31902">
    <property type="entry name" value="ACTIN PATCHES DISTAL PROTEIN 1"/>
    <property type="match status" value="1"/>
</dbReference>
<evidence type="ECO:0000256" key="2">
    <source>
        <dbReference type="ARBA" id="ARBA00040895"/>
    </source>
</evidence>
<keyword evidence="4" id="KW-1185">Reference proteome</keyword>
<gene>
    <name evidence="3" type="ORF">VTL71DRAFT_8024</name>
</gene>
<sequence length="369" mass="40794">MFLRPLARSSWRNQRPIQTYNHFHIRHDKARMITRAISTRPNRDTNPPFPTVSTCPSPTCSCASMPPMPEGLPIDHSKPLNGTMAPYAEQVLICTGKDDWMSRIEEENSGDNLAADIKELIGRGGVYSDPYNNVSVTNASFPSSVLSRPEVQSTSAYLLPSFKYIPFLPRVSFDAVQALVKGYLLPTTLNPMHDNLSPIHKDRLLRSEDQGRLLYGVRDVKDVLVLICGHGGRDMRCGILGPVLREEFETQFGSVDVQVLKAPVEIEDENEKAQPVLGNEDSDIKRSARVGLISHIGGHQFAGNMIIYIPPGTKTADGKANELAGCGIWYGRVEPKHVEGIIRETVLGGKVIEDLFRGGIRQGGEVLRL</sequence>
<reference evidence="3 4" key="1">
    <citation type="journal article" date="2024" name="Commun. Biol.">
        <title>Comparative genomic analysis of thermophilic fungi reveals convergent evolutionary adaptations and gene losses.</title>
        <authorList>
            <person name="Steindorff A.S."/>
            <person name="Aguilar-Pontes M.V."/>
            <person name="Robinson A.J."/>
            <person name="Andreopoulos B."/>
            <person name="LaButti K."/>
            <person name="Kuo A."/>
            <person name="Mondo S."/>
            <person name="Riley R."/>
            <person name="Otillar R."/>
            <person name="Haridas S."/>
            <person name="Lipzen A."/>
            <person name="Grimwood J."/>
            <person name="Schmutz J."/>
            <person name="Clum A."/>
            <person name="Reid I.D."/>
            <person name="Moisan M.C."/>
            <person name="Butler G."/>
            <person name="Nguyen T.T.M."/>
            <person name="Dewar K."/>
            <person name="Conant G."/>
            <person name="Drula E."/>
            <person name="Henrissat B."/>
            <person name="Hansel C."/>
            <person name="Singer S."/>
            <person name="Hutchinson M.I."/>
            <person name="de Vries R.P."/>
            <person name="Natvig D.O."/>
            <person name="Powell A.J."/>
            <person name="Tsang A."/>
            <person name="Grigoriev I.V."/>
        </authorList>
    </citation>
    <scope>NUCLEOTIDE SEQUENCE [LARGE SCALE GENOMIC DNA]</scope>
    <source>
        <strain evidence="3 4">CBS 494.80</strain>
    </source>
</reference>
<evidence type="ECO:0000256" key="1">
    <source>
        <dbReference type="ARBA" id="ARBA00038208"/>
    </source>
</evidence>
<name>A0ABR4CWD3_9HELO</name>
<dbReference type="Pfam" id="PF06999">
    <property type="entry name" value="Suc_Fer-like"/>
    <property type="match status" value="1"/>
</dbReference>
<dbReference type="Proteomes" id="UP001595075">
    <property type="component" value="Unassembled WGS sequence"/>
</dbReference>
<comment type="similarity">
    <text evidence="1">Belongs to the AIM32 family.</text>
</comment>
<dbReference type="Gene3D" id="3.40.30.10">
    <property type="entry name" value="Glutaredoxin"/>
    <property type="match status" value="1"/>
</dbReference>
<evidence type="ECO:0000313" key="4">
    <source>
        <dbReference type="Proteomes" id="UP001595075"/>
    </source>
</evidence>
<evidence type="ECO:0000313" key="3">
    <source>
        <dbReference type="EMBL" id="KAL2074246.1"/>
    </source>
</evidence>